<keyword evidence="1" id="KW-1133">Transmembrane helix</keyword>
<comment type="caution">
    <text evidence="2">The sequence shown here is derived from an EMBL/GenBank/DDBJ whole genome shotgun (WGS) entry which is preliminary data.</text>
</comment>
<keyword evidence="1" id="KW-0812">Transmembrane</keyword>
<organism evidence="2 3">
    <name type="scientific">Arcobacter arenosus</name>
    <dbReference type="NCBI Taxonomy" id="2576037"/>
    <lineage>
        <taxon>Bacteria</taxon>
        <taxon>Pseudomonadati</taxon>
        <taxon>Campylobacterota</taxon>
        <taxon>Epsilonproteobacteria</taxon>
        <taxon>Campylobacterales</taxon>
        <taxon>Arcobacteraceae</taxon>
        <taxon>Arcobacter</taxon>
    </lineage>
</organism>
<keyword evidence="1" id="KW-0472">Membrane</keyword>
<evidence type="ECO:0000313" key="3">
    <source>
        <dbReference type="Proteomes" id="UP000308901"/>
    </source>
</evidence>
<proteinExistence type="predicted"/>
<evidence type="ECO:0000256" key="1">
    <source>
        <dbReference type="SAM" id="Phobius"/>
    </source>
</evidence>
<reference evidence="2 3" key="1">
    <citation type="submission" date="2019-05" db="EMBL/GenBank/DDBJ databases">
        <title>Arcobacter sp. nov., isolated from sea sediment.</title>
        <authorList>
            <person name="Kim W."/>
        </authorList>
    </citation>
    <scope>NUCLEOTIDE SEQUENCE [LARGE SCALE GENOMIC DNA]</scope>
    <source>
        <strain evidence="2 3">CAU 1517</strain>
    </source>
</reference>
<keyword evidence="3" id="KW-1185">Reference proteome</keyword>
<protein>
    <submittedName>
        <fullName evidence="2">Uncharacterized protein</fullName>
    </submittedName>
</protein>
<accession>A0A5R8XY34</accession>
<feature type="transmembrane region" description="Helical" evidence="1">
    <location>
        <begin position="12"/>
        <end position="40"/>
    </location>
</feature>
<dbReference type="Proteomes" id="UP000308901">
    <property type="component" value="Unassembled WGS sequence"/>
</dbReference>
<sequence length="65" mass="7459">MGNFLFTITLGSILYFLYGSLVFWSVGSALAVLFIALMFVDIKDTQEKIEEQSEKLIYRLDKALF</sequence>
<evidence type="ECO:0000313" key="2">
    <source>
        <dbReference type="EMBL" id="TLP36250.1"/>
    </source>
</evidence>
<name>A0A5R8XY34_9BACT</name>
<dbReference type="RefSeq" id="WP_138153480.1">
    <property type="nucleotide sequence ID" value="NZ_CBDDKQ010000004.1"/>
</dbReference>
<dbReference type="EMBL" id="VANU01000006">
    <property type="protein sequence ID" value="TLP36250.1"/>
    <property type="molecule type" value="Genomic_DNA"/>
</dbReference>
<dbReference type="AlphaFoldDB" id="A0A5R8XY34"/>
<gene>
    <name evidence="2" type="ORF">FDK22_13355</name>
</gene>